<dbReference type="Proteomes" id="UP000467700">
    <property type="component" value="Unassembled WGS sequence"/>
</dbReference>
<dbReference type="PANTHER" id="PTHR45831:SF2">
    <property type="entry name" value="LD24721P"/>
    <property type="match status" value="1"/>
</dbReference>
<reference evidence="3 4" key="1">
    <citation type="submission" date="2020-01" db="EMBL/GenBank/DDBJ databases">
        <authorList>
            <person name="Gupta K D."/>
        </authorList>
    </citation>
    <scope>NUCLEOTIDE SEQUENCE [LARGE SCALE GENOMIC DNA]</scope>
</reference>
<keyword evidence="4" id="KW-1185">Reference proteome</keyword>
<evidence type="ECO:0000256" key="2">
    <source>
        <dbReference type="ARBA" id="ARBA00022803"/>
    </source>
</evidence>
<dbReference type="GO" id="GO:0006620">
    <property type="term" value="P:post-translational protein targeting to endoplasmic reticulum membrane"/>
    <property type="evidence" value="ECO:0007669"/>
    <property type="project" value="TreeGrafter"/>
</dbReference>
<dbReference type="Pfam" id="PF14559">
    <property type="entry name" value="TPR_19"/>
    <property type="match status" value="1"/>
</dbReference>
<evidence type="ECO:0000313" key="3">
    <source>
        <dbReference type="EMBL" id="CAA7264345.1"/>
    </source>
</evidence>
<protein>
    <submittedName>
        <fullName evidence="3">Uncharacterized protein</fullName>
    </submittedName>
</protein>
<evidence type="ECO:0000313" key="4">
    <source>
        <dbReference type="Proteomes" id="UP000467700"/>
    </source>
</evidence>
<organism evidence="3 4">
    <name type="scientific">Cyclocybe aegerita</name>
    <name type="common">Black poplar mushroom</name>
    <name type="synonym">Agrocybe aegerita</name>
    <dbReference type="NCBI Taxonomy" id="1973307"/>
    <lineage>
        <taxon>Eukaryota</taxon>
        <taxon>Fungi</taxon>
        <taxon>Dikarya</taxon>
        <taxon>Basidiomycota</taxon>
        <taxon>Agaricomycotina</taxon>
        <taxon>Agaricomycetes</taxon>
        <taxon>Agaricomycetidae</taxon>
        <taxon>Agaricales</taxon>
        <taxon>Agaricineae</taxon>
        <taxon>Bolbitiaceae</taxon>
        <taxon>Cyclocybe</taxon>
    </lineage>
</organism>
<accession>A0A8S0VZW3</accession>
<dbReference type="PANTHER" id="PTHR45831">
    <property type="entry name" value="LD24721P"/>
    <property type="match status" value="1"/>
</dbReference>
<dbReference type="InterPro" id="IPR011990">
    <property type="entry name" value="TPR-like_helical_dom_sf"/>
</dbReference>
<dbReference type="GO" id="GO:0072380">
    <property type="term" value="C:TRC complex"/>
    <property type="evidence" value="ECO:0007669"/>
    <property type="project" value="TreeGrafter"/>
</dbReference>
<comment type="caution">
    <text evidence="3">The sequence shown here is derived from an EMBL/GenBank/DDBJ whole genome shotgun (WGS) entry which is preliminary data.</text>
</comment>
<keyword evidence="2" id="KW-0802">TPR repeat</keyword>
<dbReference type="OrthoDB" id="2942533at2759"/>
<sequence length="428" mass="48041">MGPDVVQGMAHECLNTNIGYGWPVTPPSPFSWSAGASNSPITGELEDTDILRFITENADHPDVVRFFQVSEKRSSGVKEKRAQAAAAFDPTKLKIQYGATWVVSLEYSGLTTEERLDDKLYRTEEEAKAREEELQGPAKATFQLFCYIREGPEVRRADTRYMKEFVGLPTSAQIEEFLKISMAAPIELCKPCIPQTLLFTHNLMPHQDSLLPFLDDMPLPFSFLFQPKDMRDPVQERDDKLAANYFSEYMGLAMKHKEQGNAAYAKGERERAVDHPPERDAETRKLLAVCYANCAAARMLVVEGGEERDLKAAVEDAEKAIKTDPTYAKAYTRLSRAYEALGNPYEAQEALVRGLRLKDLNKHYGLADHLLFLQTNDKGLAGLTSMDVFEAWLNSVLVDDEKTAALMKDLGGAWQQRCDEHRKSIASA</sequence>
<evidence type="ECO:0000256" key="1">
    <source>
        <dbReference type="ARBA" id="ARBA00022737"/>
    </source>
</evidence>
<name>A0A8S0VZW3_CYCAE</name>
<dbReference type="AlphaFoldDB" id="A0A8S0VZW3"/>
<dbReference type="SUPFAM" id="SSF48452">
    <property type="entry name" value="TPR-like"/>
    <property type="match status" value="1"/>
</dbReference>
<dbReference type="InterPro" id="IPR047150">
    <property type="entry name" value="SGT"/>
</dbReference>
<keyword evidence="1" id="KW-0677">Repeat</keyword>
<dbReference type="GO" id="GO:0016020">
    <property type="term" value="C:membrane"/>
    <property type="evidence" value="ECO:0007669"/>
    <property type="project" value="TreeGrafter"/>
</dbReference>
<gene>
    <name evidence="3" type="ORF">AAE3_LOCUS6625</name>
</gene>
<dbReference type="GO" id="GO:0060090">
    <property type="term" value="F:molecular adaptor activity"/>
    <property type="evidence" value="ECO:0007669"/>
    <property type="project" value="TreeGrafter"/>
</dbReference>
<proteinExistence type="predicted"/>
<dbReference type="EMBL" id="CACVBS010000044">
    <property type="protein sequence ID" value="CAA7264345.1"/>
    <property type="molecule type" value="Genomic_DNA"/>
</dbReference>
<dbReference type="Gene3D" id="1.25.40.10">
    <property type="entry name" value="Tetratricopeptide repeat domain"/>
    <property type="match status" value="1"/>
</dbReference>